<feature type="domain" description="DUF11" evidence="2">
    <location>
        <begin position="200"/>
        <end position="312"/>
    </location>
</feature>
<feature type="domain" description="DUF11" evidence="2">
    <location>
        <begin position="806"/>
        <end position="917"/>
    </location>
</feature>
<feature type="compositionally biased region" description="Polar residues" evidence="1">
    <location>
        <begin position="1260"/>
        <end position="1274"/>
    </location>
</feature>
<feature type="compositionally biased region" description="Low complexity" evidence="1">
    <location>
        <begin position="429"/>
        <end position="440"/>
    </location>
</feature>
<feature type="compositionally biased region" description="Low complexity" evidence="1">
    <location>
        <begin position="1518"/>
        <end position="1527"/>
    </location>
</feature>
<feature type="region of interest" description="Disordered" evidence="1">
    <location>
        <begin position="1260"/>
        <end position="1287"/>
    </location>
</feature>
<feature type="domain" description="DUF11" evidence="2">
    <location>
        <begin position="1916"/>
        <end position="2021"/>
    </location>
</feature>
<dbReference type="InterPro" id="IPR051172">
    <property type="entry name" value="Chlamydia_OmcB"/>
</dbReference>
<feature type="region of interest" description="Disordered" evidence="1">
    <location>
        <begin position="414"/>
        <end position="440"/>
    </location>
</feature>
<dbReference type="OrthoDB" id="9805017at2"/>
<feature type="compositionally biased region" description="Polar residues" evidence="1">
    <location>
        <begin position="1499"/>
        <end position="1517"/>
    </location>
</feature>
<feature type="region of interest" description="Disordered" evidence="1">
    <location>
        <begin position="1622"/>
        <end position="1648"/>
    </location>
</feature>
<feature type="compositionally biased region" description="Low complexity" evidence="1">
    <location>
        <begin position="1155"/>
        <end position="1166"/>
    </location>
</feature>
<feature type="compositionally biased region" description="Polar residues" evidence="1">
    <location>
        <begin position="657"/>
        <end position="676"/>
    </location>
</feature>
<feature type="domain" description="DUF11" evidence="2">
    <location>
        <begin position="1169"/>
        <end position="1280"/>
    </location>
</feature>
<organism evidence="3 4">
    <name type="scientific">Flavobacterium kingsejongi</name>
    <dbReference type="NCBI Taxonomy" id="1678728"/>
    <lineage>
        <taxon>Bacteria</taxon>
        <taxon>Pseudomonadati</taxon>
        <taxon>Bacteroidota</taxon>
        <taxon>Flavobacteriia</taxon>
        <taxon>Flavobacteriales</taxon>
        <taxon>Flavobacteriaceae</taxon>
        <taxon>Flavobacterium</taxon>
    </lineage>
</organism>
<dbReference type="PANTHER" id="PTHR34819:SF3">
    <property type="entry name" value="CELL SURFACE PROTEIN"/>
    <property type="match status" value="1"/>
</dbReference>
<feature type="region of interest" description="Disordered" evidence="1">
    <location>
        <begin position="1741"/>
        <end position="1767"/>
    </location>
</feature>
<dbReference type="InterPro" id="IPR001434">
    <property type="entry name" value="OmcB-like_DUF11"/>
</dbReference>
<feature type="compositionally biased region" description="Polar residues" evidence="1">
    <location>
        <begin position="1139"/>
        <end position="1154"/>
    </location>
</feature>
<dbReference type="KEGG" id="fki:FK004_17965"/>
<name>A0A2S1LTD9_9FLAO</name>
<feature type="domain" description="DUF11" evidence="2">
    <location>
        <begin position="65"/>
        <end position="191"/>
    </location>
</feature>
<feature type="compositionally biased region" description="Low complexity" evidence="1">
    <location>
        <begin position="913"/>
        <end position="922"/>
    </location>
</feature>
<feature type="domain" description="DUF11" evidence="2">
    <location>
        <begin position="1653"/>
        <end position="1763"/>
    </location>
</feature>
<feature type="domain" description="DUF11" evidence="2">
    <location>
        <begin position="685"/>
        <end position="796"/>
    </location>
</feature>
<evidence type="ECO:0000259" key="2">
    <source>
        <dbReference type="Pfam" id="PF01345"/>
    </source>
</evidence>
<gene>
    <name evidence="3" type="ORF">FK004_17965</name>
</gene>
<feature type="region of interest" description="Disordered" evidence="1">
    <location>
        <begin position="1020"/>
        <end position="1044"/>
    </location>
</feature>
<evidence type="ECO:0000313" key="4">
    <source>
        <dbReference type="Proteomes" id="UP000244677"/>
    </source>
</evidence>
<feature type="domain" description="DUF11" evidence="2">
    <location>
        <begin position="927"/>
        <end position="1038"/>
    </location>
</feature>
<feature type="domain" description="DUF11" evidence="2">
    <location>
        <begin position="564"/>
        <end position="675"/>
    </location>
</feature>
<feature type="compositionally biased region" description="Low complexity" evidence="1">
    <location>
        <begin position="1034"/>
        <end position="1044"/>
    </location>
</feature>
<feature type="compositionally biased region" description="Low complexity" evidence="1">
    <location>
        <begin position="550"/>
        <end position="561"/>
    </location>
</feature>
<sequence>MSGTTNTVTTSGNIPADGNPATALTIIVHGIVSSNALSTFTNTVTVTSDDVMQSSVTTSINQSTDLIIQKTGSQTATAGAPITYTIKVSNGGPLDVQGLTIQDLIPSDVQNVNWTATATGAAAINGTAAGTTNTIQLTGDIAAGPANYITINITGTVSPSPSATTVSNNATVTSSAAVTDYNLANNSSSVTTIISKETNLAITKTVDNAMPSVGNTVVFTLVAANAGPSDGTGISVTDLLPAGYTYITSTPAAGTAYVPATGIWTIGTLSNATSATLTITASVNPTGPYANTATINGTENDPTPENNSSTVTPVPIATSDRSLVKTVDNENPAVGSTVTFSLAATNNGPSDGTGVTVMDWLPAGYTYVNSVAPVGTTYNSASGLWTIGTLASGTTATLTITATVNATGSYANTATITGNENDPTPGNDSSTSTPTAVPTSDRSIVKTVDNSNPAVGSTVTFSLAATNNGPSDGTGITVTDLLPAGYTYVSSVAPIGTTYDPATGLWNIGTLAGTTTSTLTITATVNATGPYANTASITGTENDPTPGNDSSTATPTAVPTSDRSIVKTVDNENPAVGSTVVFSLAATNNGPSDSTGIVVNDLLPSGYTYVSAVAPTGTTYDFTTGIWNIGTLANAATSTLTITATVNATGSYANTASITGNENDPTPGNDSSSSTPIAVPTSDRAIVKTVDNPNPAVGSTVTFSLAATNNGPSDGTGVTVTDLLPAGYTYVSSVAPIGTNYDPTSGLWTIGTLTGATTSTLTITATVNATGPYANTASITGTENDPTPGNDSSTSTPTAVPTSDRSIVKTVDNSNPAVGSTVTFSLAATNNGPSDGTGVIVTDLLPAGYTYVSSVAPIGTNYDPTSGLWTIGTLAGATTSTLTITATVNATGPYANTASITGTENDPTPDNDSSTATPTAVPTSDRSIVKTVDNENPAVGSTVVFSLAATNNGPSDSTGIVVNDLLPSGYTYVSAVAPTGTTYDFTTGIWNIGTLANAAISTLTITATVNATGSYANTASITGNENDPTPGNDSSSSTPTAVPTSDRAIVKTVDNPNPAVGSTVTFSLAATNNGPSDGTGVTVTDLLPAGYTYVSSVAPIGTNYDPTSGLWTIGTLAGATTSTLTITATVNATGPYANTASITGTENDPTPGNDSSTSTPTAVPTSDRSIVKTVDNENPAVGSTVTFSLAATNNGPSDSTGITVADLLPAGYTYVSNMAPTGTTYDPATGLWTVGTLANGTTSTLTITATVNATGPYANTASITGTENDPTPGNDSSTATPTAVPTTDRSIVKTVDNENPAVGSNVVFTLVATNNGPSDSTGIVVNDLLPSGYTYVSAVAPTGTTYDFTTGIWNIGTLANAATSTLTITATVNATGSYANTASITGNENDPTPGNDSSSSTPIAVPTSDRAIVKTVDNPNPAVGSTVTFSLAATNNGPSDGTGVTVTDLLPAGYTYVSSVAPIGTAYDPTSGLWTIGTLTGATTSTLTITATVNATGPYANTASITGTENDPTPGNDSSTSTPTAVPTSDRAIVKTVSNANPAVGNTVVFTLVATNNGPSDGTGITVTDLLPAGYTYVSATPSTGMTYDPGSGLWTIGMLANEDSATLTITTTVNATGPYANTASITGAENDPTPDNDSSTVTPTAVPTTDRSITKTVDQPNPAVGSNVVFTLVATNNGPSDGTGIIVTDLLPAGYTYVSAIPSIGNYDPATGLWNIGTMTNAATATLPITATVNENGPYANTASITGNENDPAPDNDSATATPTADPRAHLTVVKVIKDPTQTTFVPGEAVIYRISVTNDGPSDAIGVNVQDTPPANTTITSWTAVSSPGVTYPNTTGSGSLNETIATLANGLTAIYDITIQTPSNFTASLVNTANAGSMTPDPTPGPCTTCSSDPVTPTPQAHLNTVKTLNDPTQTSFVPGQAVVYRIAVTNNGPSDATAVNIVDNAPVGTTITGWMTVPSPGVAYPDNSGAGNLNETITLLANGQTAIYEVTVQTPADYTGTLSNSVVATSTTPDPTPGPCATCNTDPLPPNAQAHLNVLKVLKDHRVRRLSIVLT</sequence>
<feature type="domain" description="DUF11" evidence="2">
    <location>
        <begin position="1290"/>
        <end position="1401"/>
    </location>
</feature>
<feature type="domain" description="DUF11" evidence="2">
    <location>
        <begin position="443"/>
        <end position="554"/>
    </location>
</feature>
<feature type="compositionally biased region" description="Low complexity" evidence="1">
    <location>
        <begin position="1638"/>
        <end position="1648"/>
    </location>
</feature>
<feature type="region of interest" description="Disordered" evidence="1">
    <location>
        <begin position="534"/>
        <end position="562"/>
    </location>
</feature>
<keyword evidence="4" id="KW-1185">Reference proteome</keyword>
<feature type="domain" description="DUF11" evidence="2">
    <location>
        <begin position="322"/>
        <end position="433"/>
    </location>
</feature>
<proteinExistence type="predicted"/>
<accession>A0A2S1LTD9</accession>
<feature type="region of interest" description="Disordered" evidence="1">
    <location>
        <begin position="897"/>
        <end position="922"/>
    </location>
</feature>
<dbReference type="InterPro" id="IPR047589">
    <property type="entry name" value="DUF11_rpt"/>
</dbReference>
<dbReference type="PANTHER" id="PTHR34819">
    <property type="entry name" value="LARGE CYSTEINE-RICH PERIPLASMIC PROTEIN OMCB"/>
    <property type="match status" value="1"/>
</dbReference>
<feature type="compositionally biased region" description="Low complexity" evidence="1">
    <location>
        <begin position="1275"/>
        <end position="1287"/>
    </location>
</feature>
<feature type="domain" description="DUF11" evidence="2">
    <location>
        <begin position="1776"/>
        <end position="1887"/>
    </location>
</feature>
<feature type="domain" description="DUF11" evidence="2">
    <location>
        <begin position="1532"/>
        <end position="1643"/>
    </location>
</feature>
<dbReference type="Pfam" id="PF01345">
    <property type="entry name" value="DUF11"/>
    <property type="match status" value="16"/>
</dbReference>
<feature type="compositionally biased region" description="Low complexity" evidence="1">
    <location>
        <begin position="792"/>
        <end position="803"/>
    </location>
</feature>
<feature type="domain" description="DUF11" evidence="2">
    <location>
        <begin position="1411"/>
        <end position="1522"/>
    </location>
</feature>
<feature type="compositionally biased region" description="Polar residues" evidence="1">
    <location>
        <begin position="414"/>
        <end position="428"/>
    </location>
</feature>
<feature type="region of interest" description="Disordered" evidence="1">
    <location>
        <begin position="773"/>
        <end position="804"/>
    </location>
</feature>
<feature type="region of interest" description="Disordered" evidence="1">
    <location>
        <begin position="657"/>
        <end position="678"/>
    </location>
</feature>
<feature type="compositionally biased region" description="Polar residues" evidence="1">
    <location>
        <begin position="773"/>
        <end position="791"/>
    </location>
</feature>
<evidence type="ECO:0000256" key="1">
    <source>
        <dbReference type="SAM" id="MobiDB-lite"/>
    </source>
</evidence>
<evidence type="ECO:0000313" key="3">
    <source>
        <dbReference type="EMBL" id="AWG26984.1"/>
    </source>
</evidence>
<feature type="domain" description="DUF11" evidence="2">
    <location>
        <begin position="1048"/>
        <end position="1159"/>
    </location>
</feature>
<feature type="compositionally biased region" description="Polar residues" evidence="1">
    <location>
        <begin position="1741"/>
        <end position="1750"/>
    </location>
</feature>
<feature type="compositionally biased region" description="Polar residues" evidence="1">
    <location>
        <begin position="1383"/>
        <end position="1402"/>
    </location>
</feature>
<feature type="compositionally biased region" description="Polar residues" evidence="1">
    <location>
        <begin position="897"/>
        <end position="912"/>
    </location>
</feature>
<feature type="compositionally biased region" description="Polar residues" evidence="1">
    <location>
        <begin position="1020"/>
        <end position="1033"/>
    </location>
</feature>
<dbReference type="Proteomes" id="UP000244677">
    <property type="component" value="Chromosome"/>
</dbReference>
<dbReference type="Gene3D" id="2.60.40.3080">
    <property type="match status" value="8"/>
</dbReference>
<reference evidence="3 4" key="1">
    <citation type="submission" date="2017-04" db="EMBL/GenBank/DDBJ databases">
        <title>Complete genome sequence of Flavobacterium kingsejong AJ004.</title>
        <authorList>
            <person name="Lee P.C."/>
        </authorList>
    </citation>
    <scope>NUCLEOTIDE SEQUENCE [LARGE SCALE GENOMIC DNA]</scope>
    <source>
        <strain evidence="3 4">AJ004</strain>
    </source>
</reference>
<dbReference type="EMBL" id="CP020919">
    <property type="protein sequence ID" value="AWG26984.1"/>
    <property type="molecule type" value="Genomic_DNA"/>
</dbReference>
<feature type="region of interest" description="Disordered" evidence="1">
    <location>
        <begin position="1139"/>
        <end position="1167"/>
    </location>
</feature>
<dbReference type="Gene3D" id="2.60.40.1170">
    <property type="entry name" value="Mu homology domain, subdomain B"/>
    <property type="match status" value="5"/>
</dbReference>
<feature type="compositionally biased region" description="Polar residues" evidence="1">
    <location>
        <begin position="534"/>
        <end position="549"/>
    </location>
</feature>
<dbReference type="NCBIfam" id="TIGR01451">
    <property type="entry name" value="B_ant_repeat"/>
    <property type="match status" value="16"/>
</dbReference>
<protein>
    <recommendedName>
        <fullName evidence="2">DUF11 domain-containing protein</fullName>
    </recommendedName>
</protein>
<feature type="region of interest" description="Disordered" evidence="1">
    <location>
        <begin position="1383"/>
        <end position="1404"/>
    </location>
</feature>
<feature type="region of interest" description="Disordered" evidence="1">
    <location>
        <begin position="1499"/>
        <end position="1527"/>
    </location>
</feature>